<dbReference type="GO" id="GO:0031428">
    <property type="term" value="C:box C/D methylation guide snoRNP complex"/>
    <property type="evidence" value="ECO:0007669"/>
    <property type="project" value="TreeGrafter"/>
</dbReference>
<evidence type="ECO:0000313" key="3">
    <source>
        <dbReference type="EMBL" id="KAF9330053.1"/>
    </source>
</evidence>
<dbReference type="Pfam" id="PF10307">
    <property type="entry name" value="HAD_SAK_1"/>
    <property type="match status" value="1"/>
</dbReference>
<dbReference type="GO" id="GO:0032040">
    <property type="term" value="C:small-subunit processome"/>
    <property type="evidence" value="ECO:0007669"/>
    <property type="project" value="TreeGrafter"/>
</dbReference>
<accession>A0A9P5VL25</accession>
<dbReference type="PANTHER" id="PTHR10335">
    <property type="entry name" value="RRNA 2-O-METHYLTRANSFERASE FIBRILLARIN"/>
    <property type="match status" value="1"/>
</dbReference>
<protein>
    <recommendedName>
        <fullName evidence="2">Swiss Army Knife RNA repair protein HAD domain-containing protein</fullName>
    </recommendedName>
</protein>
<keyword evidence="4" id="KW-1185">Reference proteome</keyword>
<feature type="compositionally biased region" description="Polar residues" evidence="1">
    <location>
        <begin position="475"/>
        <end position="486"/>
    </location>
</feature>
<evidence type="ECO:0000313" key="4">
    <source>
        <dbReference type="Proteomes" id="UP000696485"/>
    </source>
</evidence>
<proteinExistence type="predicted"/>
<organism evidence="3 4">
    <name type="scientific">Podila minutissima</name>
    <dbReference type="NCBI Taxonomy" id="64525"/>
    <lineage>
        <taxon>Eukaryota</taxon>
        <taxon>Fungi</taxon>
        <taxon>Fungi incertae sedis</taxon>
        <taxon>Mucoromycota</taxon>
        <taxon>Mortierellomycotina</taxon>
        <taxon>Mortierellomycetes</taxon>
        <taxon>Mortierellales</taxon>
        <taxon>Mortierellaceae</taxon>
        <taxon>Podila</taxon>
    </lineage>
</organism>
<name>A0A9P5VL25_9FUNG</name>
<dbReference type="PANTHER" id="PTHR10335:SF23">
    <property type="entry name" value="OB FOLD-CONTAINING PROTEIN, NUCLEIC ACID BINDING"/>
    <property type="match status" value="1"/>
</dbReference>
<evidence type="ECO:0000259" key="2">
    <source>
        <dbReference type="Pfam" id="PF10307"/>
    </source>
</evidence>
<dbReference type="EMBL" id="JAAAUY010000426">
    <property type="protein sequence ID" value="KAF9330053.1"/>
    <property type="molecule type" value="Genomic_DNA"/>
</dbReference>
<sequence length="656" mass="73189">MRPSTMDTTATSRTSSSSSTTNTAAASTEPFTLLTHPAIVYASSKLTDPEYTARFQTVNVFDFDHTLFQSPLPNPALWDPSFIGVLISWNHCHTGWWHNPGTLDLGPEAEATVWDGWWNEDIVHQVELSVSDPTCLTILLTGRNGPLYGDRLISMMQAKRLDFDIIATKPTTVARIDGAAKETYLKIHTFNTKHDFLYNVLYENPNIHSMCLWDDRPGQIAKFREAGQEWLDNKMLRKFEVKVVQEPHIYMDPQREIDLVFAMIEANNRQVEAEAAGGRPLVTGVGPMPRTRPELRNRGIWDPYELYSPLKRHKIEVAKVPRYTGVMFSEPVRAFLRYLSAPNQQYTHQKQQHEYLDSISPIQRPSALQNWQSSSSSWVVPEEFHVALCPGAAASEFLESIGGLGATVLVELEAVGASEGKVLAWKVKEYPVSEQFMDGTNNDNLDMPLSIIAPDGHVFSSLEELKDHYQSLASEPSIQNGHPQSNTTTTSTSATTPTSTATTKAIDLNRLGHIHLLKEGVPYITMAYDHRQGARATESVSITDWEPIRSSLDGSLYPQRIVLVGTIGEKRLLGVKSRNWGAMATVPRAEVSIAKVIMNTSNNSHQAVTGRALGDMIRKVQAQMESQKVDNKLDNLEKITDIAREIIASHEATVSR</sequence>
<evidence type="ECO:0000256" key="1">
    <source>
        <dbReference type="SAM" id="MobiDB-lite"/>
    </source>
</evidence>
<reference evidence="3" key="1">
    <citation type="journal article" date="2020" name="Fungal Divers.">
        <title>Resolving the Mortierellaceae phylogeny through synthesis of multi-gene phylogenetics and phylogenomics.</title>
        <authorList>
            <person name="Vandepol N."/>
            <person name="Liber J."/>
            <person name="Desiro A."/>
            <person name="Na H."/>
            <person name="Kennedy M."/>
            <person name="Barry K."/>
            <person name="Grigoriev I.V."/>
            <person name="Miller A.N."/>
            <person name="O'Donnell K."/>
            <person name="Stajich J.E."/>
            <person name="Bonito G."/>
        </authorList>
    </citation>
    <scope>NUCLEOTIDE SEQUENCE</scope>
    <source>
        <strain evidence="3">NVP1</strain>
    </source>
</reference>
<feature type="domain" description="Swiss Army Knife RNA repair protein HAD" evidence="2">
    <location>
        <begin position="70"/>
        <end position="269"/>
    </location>
</feature>
<dbReference type="AlphaFoldDB" id="A0A9P5VL25"/>
<dbReference type="GO" id="GO:0000494">
    <property type="term" value="P:box C/D sno(s)RNA 3'-end processing"/>
    <property type="evidence" value="ECO:0007669"/>
    <property type="project" value="TreeGrafter"/>
</dbReference>
<comment type="caution">
    <text evidence="3">The sequence shown here is derived from an EMBL/GenBank/DDBJ whole genome shotgun (WGS) entry which is preliminary data.</text>
</comment>
<dbReference type="GO" id="GO:1990259">
    <property type="term" value="F:histone H2AQ104 methyltransferase activity"/>
    <property type="evidence" value="ECO:0007669"/>
    <property type="project" value="TreeGrafter"/>
</dbReference>
<dbReference type="Proteomes" id="UP000696485">
    <property type="component" value="Unassembled WGS sequence"/>
</dbReference>
<feature type="region of interest" description="Disordered" evidence="1">
    <location>
        <begin position="1"/>
        <end position="23"/>
    </location>
</feature>
<dbReference type="InterPro" id="IPR018812">
    <property type="entry name" value="SAK_HAD"/>
</dbReference>
<dbReference type="GO" id="GO:0003723">
    <property type="term" value="F:RNA binding"/>
    <property type="evidence" value="ECO:0007669"/>
    <property type="project" value="TreeGrafter"/>
</dbReference>
<dbReference type="GO" id="GO:0008649">
    <property type="term" value="F:rRNA methyltransferase activity"/>
    <property type="evidence" value="ECO:0007669"/>
    <property type="project" value="TreeGrafter"/>
</dbReference>
<feature type="region of interest" description="Disordered" evidence="1">
    <location>
        <begin position="475"/>
        <end position="501"/>
    </location>
</feature>
<feature type="compositionally biased region" description="Low complexity" evidence="1">
    <location>
        <begin position="487"/>
        <end position="501"/>
    </location>
</feature>
<gene>
    <name evidence="3" type="ORF">BG006_006960</name>
</gene>